<feature type="compositionally biased region" description="Basic and acidic residues" evidence="1">
    <location>
        <begin position="52"/>
        <end position="77"/>
    </location>
</feature>
<evidence type="ECO:0000256" key="1">
    <source>
        <dbReference type="SAM" id="MobiDB-lite"/>
    </source>
</evidence>
<gene>
    <name evidence="2" type="ORF">RM877_31180</name>
</gene>
<dbReference type="Proteomes" id="UP001183535">
    <property type="component" value="Unassembled WGS sequence"/>
</dbReference>
<name>A0ABD5EYQ0_9ACTN</name>
<evidence type="ECO:0000313" key="2">
    <source>
        <dbReference type="EMBL" id="MDT0439139.1"/>
    </source>
</evidence>
<organism evidence="2 3">
    <name type="scientific">Streptomyces doudnae</name>
    <dbReference type="NCBI Taxonomy" id="3075536"/>
    <lineage>
        <taxon>Bacteria</taxon>
        <taxon>Bacillati</taxon>
        <taxon>Actinomycetota</taxon>
        <taxon>Actinomycetes</taxon>
        <taxon>Kitasatosporales</taxon>
        <taxon>Streptomycetaceae</taxon>
        <taxon>Streptomyces</taxon>
    </lineage>
</organism>
<protein>
    <submittedName>
        <fullName evidence="2">Uncharacterized protein</fullName>
    </submittedName>
</protein>
<comment type="caution">
    <text evidence="2">The sequence shown here is derived from an EMBL/GenBank/DDBJ whole genome shotgun (WGS) entry which is preliminary data.</text>
</comment>
<dbReference type="EMBL" id="JAVRES010000023">
    <property type="protein sequence ID" value="MDT0439139.1"/>
    <property type="molecule type" value="Genomic_DNA"/>
</dbReference>
<dbReference type="RefSeq" id="WP_093826613.1">
    <property type="nucleotide sequence ID" value="NZ_JAVRES010000023.1"/>
</dbReference>
<feature type="compositionally biased region" description="Basic and acidic residues" evidence="1">
    <location>
        <begin position="1"/>
        <end position="21"/>
    </location>
</feature>
<feature type="region of interest" description="Disordered" evidence="1">
    <location>
        <begin position="1"/>
        <end position="77"/>
    </location>
</feature>
<proteinExistence type="predicted"/>
<reference evidence="3" key="1">
    <citation type="submission" date="2023-07" db="EMBL/GenBank/DDBJ databases">
        <title>30 novel species of actinomycetes from the DSMZ collection.</title>
        <authorList>
            <person name="Nouioui I."/>
        </authorList>
    </citation>
    <scope>NUCLEOTIDE SEQUENCE [LARGE SCALE GENOMIC DNA]</scope>
    <source>
        <strain evidence="3">DSM 41981</strain>
    </source>
</reference>
<evidence type="ECO:0000313" key="3">
    <source>
        <dbReference type="Proteomes" id="UP001183535"/>
    </source>
</evidence>
<accession>A0ABD5EYQ0</accession>
<sequence>MTDRRLEGPGERGEPIPRDMPDQQAGAARNSWDGTRPHGAPADEELPTPDEAGARRKGEDRSDTVHPEHPDPQESTA</sequence>
<keyword evidence="3" id="KW-1185">Reference proteome</keyword>
<dbReference type="AlphaFoldDB" id="A0ABD5EYQ0"/>